<reference evidence="1 2" key="1">
    <citation type="submission" date="2020-08" db="EMBL/GenBank/DDBJ databases">
        <title>Genomic Encyclopedia of Type Strains, Phase IV (KMG-IV): sequencing the most valuable type-strain genomes for metagenomic binning, comparative biology and taxonomic classification.</title>
        <authorList>
            <person name="Goeker M."/>
        </authorList>
    </citation>
    <scope>NUCLEOTIDE SEQUENCE [LARGE SCALE GENOMIC DNA]</scope>
    <source>
        <strain evidence="1 2">DSM 25079</strain>
    </source>
</reference>
<protein>
    <recommendedName>
        <fullName evidence="3">Polyketide cyclase</fullName>
    </recommendedName>
</protein>
<dbReference type="RefSeq" id="WP_184019730.1">
    <property type="nucleotide sequence ID" value="NZ_JACIJC010000004.1"/>
</dbReference>
<evidence type="ECO:0000313" key="2">
    <source>
        <dbReference type="Proteomes" id="UP000549617"/>
    </source>
</evidence>
<evidence type="ECO:0000313" key="1">
    <source>
        <dbReference type="EMBL" id="MBB5686893.1"/>
    </source>
</evidence>
<dbReference type="SUPFAM" id="SSF55961">
    <property type="entry name" value="Bet v1-like"/>
    <property type="match status" value="1"/>
</dbReference>
<sequence length="136" mass="15872">MLPARTYSVSIERNWKALYEQIWHPNFFSKWAIGLSESQLREEGGHWIDDGEDPPLKFRFSPHNDHGVMDHWVDAGDGEIVHVPLRIVENGDGAEVMLTLYRQPDMDDERFSRDAKLIMRDLKALKNLIENKASRR</sequence>
<gene>
    <name evidence="1" type="ORF">FHS49_002917</name>
</gene>
<name>A0A7W9AJU6_9SPHN</name>
<keyword evidence="2" id="KW-1185">Reference proteome</keyword>
<organism evidence="1 2">
    <name type="scientific">Sphingobium boeckii</name>
    <dbReference type="NCBI Taxonomy" id="1082345"/>
    <lineage>
        <taxon>Bacteria</taxon>
        <taxon>Pseudomonadati</taxon>
        <taxon>Pseudomonadota</taxon>
        <taxon>Alphaproteobacteria</taxon>
        <taxon>Sphingomonadales</taxon>
        <taxon>Sphingomonadaceae</taxon>
        <taxon>Sphingobium</taxon>
    </lineage>
</organism>
<evidence type="ECO:0008006" key="3">
    <source>
        <dbReference type="Google" id="ProtNLM"/>
    </source>
</evidence>
<dbReference type="EMBL" id="JACIJC010000004">
    <property type="protein sequence ID" value="MBB5686893.1"/>
    <property type="molecule type" value="Genomic_DNA"/>
</dbReference>
<accession>A0A7W9AJU6</accession>
<dbReference type="InterPro" id="IPR023393">
    <property type="entry name" value="START-like_dom_sf"/>
</dbReference>
<dbReference type="AlphaFoldDB" id="A0A7W9AJU6"/>
<comment type="caution">
    <text evidence="1">The sequence shown here is derived from an EMBL/GenBank/DDBJ whole genome shotgun (WGS) entry which is preliminary data.</text>
</comment>
<proteinExistence type="predicted"/>
<dbReference type="Gene3D" id="3.30.530.20">
    <property type="match status" value="1"/>
</dbReference>
<dbReference type="Proteomes" id="UP000549617">
    <property type="component" value="Unassembled WGS sequence"/>
</dbReference>